<organism evidence="2 3">
    <name type="scientific">Zymoseptoria tritici (strain ST99CH_3D7)</name>
    <dbReference type="NCBI Taxonomy" id="1276538"/>
    <lineage>
        <taxon>Eukaryota</taxon>
        <taxon>Fungi</taxon>
        <taxon>Dikarya</taxon>
        <taxon>Ascomycota</taxon>
        <taxon>Pezizomycotina</taxon>
        <taxon>Dothideomycetes</taxon>
        <taxon>Dothideomycetidae</taxon>
        <taxon>Mycosphaerellales</taxon>
        <taxon>Mycosphaerellaceae</taxon>
        <taxon>Zymoseptoria</taxon>
    </lineage>
</organism>
<proteinExistence type="predicted"/>
<feature type="region of interest" description="Disordered" evidence="1">
    <location>
        <begin position="176"/>
        <end position="211"/>
    </location>
</feature>
<dbReference type="Proteomes" id="UP000215127">
    <property type="component" value="Chromosome 10"/>
</dbReference>
<evidence type="ECO:0000313" key="3">
    <source>
        <dbReference type="Proteomes" id="UP000215127"/>
    </source>
</evidence>
<evidence type="ECO:0000256" key="1">
    <source>
        <dbReference type="SAM" id="MobiDB-lite"/>
    </source>
</evidence>
<reference evidence="2 3" key="1">
    <citation type="submission" date="2016-06" db="EMBL/GenBank/DDBJ databases">
        <authorList>
            <person name="Kjaerup R.B."/>
            <person name="Dalgaard T.S."/>
            <person name="Juul-Madsen H.R."/>
        </authorList>
    </citation>
    <scope>NUCLEOTIDE SEQUENCE [LARGE SCALE GENOMIC DNA]</scope>
</reference>
<dbReference type="AlphaFoldDB" id="A0A1X7S4V1"/>
<name>A0A1X7S4V1_ZYMT9</name>
<keyword evidence="3" id="KW-1185">Reference proteome</keyword>
<dbReference type="EMBL" id="LT853701">
    <property type="protein sequence ID" value="SMQ54540.1"/>
    <property type="molecule type" value="Genomic_DNA"/>
</dbReference>
<protein>
    <submittedName>
        <fullName evidence="2">Uncharacterized protein</fullName>
    </submittedName>
</protein>
<feature type="compositionally biased region" description="Pro residues" evidence="1">
    <location>
        <begin position="199"/>
        <end position="208"/>
    </location>
</feature>
<gene>
    <name evidence="2" type="ORF">ZT3D7_G9695</name>
</gene>
<accession>A0A1X7S4V1</accession>
<sequence length="405" mass="44981">MPPHEARSIPSTFTNDTSCAVAGTQATRVGKQLPLETTLRTLCAWHETVADITAMLIEVPQSVHFPNARLGLIHLLDPESILSGFNKNTQIVNFLIHWSTYTNAARLRAQNDLLFPFKSKLLSGIRLAITCPLMWSECHDDLYHATGLAPYLYKEVVKLLGEVAVILSDGAPLSYSTYSPPEEDELECGGTESAKSSPPMSPIEPVAPSPLHTSARIKELRDQADTLRCQLAAVEEELRSLTVDQNEEVEVEDSQQQHTAPDQSEHQESATLSPEQASSAYWASLTLGEIHRQYKAAGEEAARQLRYWGDPHYAQTFAASKETRMPANKYVDLADEVRRRHGPVVLGDPRFKILIANLDHAIAGRNAACRRYHSGTRSAEPGSAQHRHLQFWAALAVTRDHLLRK</sequence>
<feature type="region of interest" description="Disordered" evidence="1">
    <location>
        <begin position="243"/>
        <end position="276"/>
    </location>
</feature>
<evidence type="ECO:0000313" key="2">
    <source>
        <dbReference type="EMBL" id="SMQ54540.1"/>
    </source>
</evidence>